<feature type="transmembrane region" description="Helical" evidence="5">
    <location>
        <begin position="129"/>
        <end position="149"/>
    </location>
</feature>
<dbReference type="PANTHER" id="PTHR35529">
    <property type="entry name" value="MANGANESE EFFLUX PUMP MNTP-RELATED"/>
    <property type="match status" value="1"/>
</dbReference>
<feature type="transmembrane region" description="Helical" evidence="5">
    <location>
        <begin position="39"/>
        <end position="60"/>
    </location>
</feature>
<dbReference type="Pfam" id="PF02659">
    <property type="entry name" value="Mntp"/>
    <property type="match status" value="1"/>
</dbReference>
<keyword evidence="3 5" id="KW-1133">Transmembrane helix</keyword>
<sequence>MEVAFILTFMLIVFAAHVDTLGVGVAYGLRKRSIPRPAIWVIGVVGGAVAGLAVAGGTWIQQWLPLYISDWVAGGILIAIGAYSWMTSRVRATRIYIQLDREWWFLAFGLSVNNLAMGLTGGLLGYHPVVFGVCIGLMSNLMLWLGAFLGKHIGLMVGHPWVFQAGGLLLILIGVFQIF</sequence>
<proteinExistence type="predicted"/>
<accession>A0ABU1IMZ5</accession>
<dbReference type="Proteomes" id="UP001185012">
    <property type="component" value="Unassembled WGS sequence"/>
</dbReference>
<organism evidence="6 7">
    <name type="scientific">Desmospora profundinema</name>
    <dbReference type="NCBI Taxonomy" id="1571184"/>
    <lineage>
        <taxon>Bacteria</taxon>
        <taxon>Bacillati</taxon>
        <taxon>Bacillota</taxon>
        <taxon>Bacilli</taxon>
        <taxon>Bacillales</taxon>
        <taxon>Thermoactinomycetaceae</taxon>
        <taxon>Desmospora</taxon>
    </lineage>
</organism>
<evidence type="ECO:0000256" key="3">
    <source>
        <dbReference type="ARBA" id="ARBA00022989"/>
    </source>
</evidence>
<dbReference type="InterPro" id="IPR003810">
    <property type="entry name" value="Mntp/YtaF"/>
</dbReference>
<dbReference type="EMBL" id="JAVDQG010000002">
    <property type="protein sequence ID" value="MDR6225160.1"/>
    <property type="molecule type" value="Genomic_DNA"/>
</dbReference>
<gene>
    <name evidence="6" type="ORF">JOE21_001151</name>
</gene>
<evidence type="ECO:0000313" key="7">
    <source>
        <dbReference type="Proteomes" id="UP001185012"/>
    </source>
</evidence>
<feature type="transmembrane region" description="Helical" evidence="5">
    <location>
        <begin position="66"/>
        <end position="83"/>
    </location>
</feature>
<feature type="transmembrane region" description="Helical" evidence="5">
    <location>
        <begin position="103"/>
        <end position="123"/>
    </location>
</feature>
<keyword evidence="1" id="KW-1003">Cell membrane</keyword>
<evidence type="ECO:0000256" key="5">
    <source>
        <dbReference type="SAM" id="Phobius"/>
    </source>
</evidence>
<protein>
    <submittedName>
        <fullName evidence="6">Mn2+ efflux pump MntP</fullName>
    </submittedName>
</protein>
<reference evidence="6 7" key="1">
    <citation type="submission" date="2023-07" db="EMBL/GenBank/DDBJ databases">
        <title>Genomic Encyclopedia of Type Strains, Phase IV (KMG-IV): sequencing the most valuable type-strain genomes for metagenomic binning, comparative biology and taxonomic classification.</title>
        <authorList>
            <person name="Goeker M."/>
        </authorList>
    </citation>
    <scope>NUCLEOTIDE SEQUENCE [LARGE SCALE GENOMIC DNA]</scope>
    <source>
        <strain evidence="6 7">DSM 45903</strain>
    </source>
</reference>
<dbReference type="PANTHER" id="PTHR35529:SF2">
    <property type="entry name" value="SPORULATION PROTEIN YTAF-RELATED"/>
    <property type="match status" value="1"/>
</dbReference>
<evidence type="ECO:0000313" key="6">
    <source>
        <dbReference type="EMBL" id="MDR6225160.1"/>
    </source>
</evidence>
<keyword evidence="4 5" id="KW-0472">Membrane</keyword>
<name>A0ABU1IMZ5_9BACL</name>
<keyword evidence="2 5" id="KW-0812">Transmembrane</keyword>
<evidence type="ECO:0000256" key="1">
    <source>
        <dbReference type="ARBA" id="ARBA00022475"/>
    </source>
</evidence>
<feature type="transmembrane region" description="Helical" evidence="5">
    <location>
        <begin position="6"/>
        <end position="27"/>
    </location>
</feature>
<comment type="caution">
    <text evidence="6">The sequence shown here is derived from an EMBL/GenBank/DDBJ whole genome shotgun (WGS) entry which is preliminary data.</text>
</comment>
<keyword evidence="7" id="KW-1185">Reference proteome</keyword>
<evidence type="ECO:0000256" key="4">
    <source>
        <dbReference type="ARBA" id="ARBA00023136"/>
    </source>
</evidence>
<feature type="transmembrane region" description="Helical" evidence="5">
    <location>
        <begin position="161"/>
        <end position="178"/>
    </location>
</feature>
<dbReference type="RefSeq" id="WP_309863435.1">
    <property type="nucleotide sequence ID" value="NZ_JAVDQG010000002.1"/>
</dbReference>
<evidence type="ECO:0000256" key="2">
    <source>
        <dbReference type="ARBA" id="ARBA00022692"/>
    </source>
</evidence>